<accession>A0ABR2L919</accession>
<dbReference type="InterPro" id="IPR008266">
    <property type="entry name" value="Tyr_kinase_AS"/>
</dbReference>
<dbReference type="Pfam" id="PF00069">
    <property type="entry name" value="Pkinase"/>
    <property type="match status" value="1"/>
</dbReference>
<organism evidence="4 5">
    <name type="scientific">Tritrichomonas musculus</name>
    <dbReference type="NCBI Taxonomy" id="1915356"/>
    <lineage>
        <taxon>Eukaryota</taxon>
        <taxon>Metamonada</taxon>
        <taxon>Parabasalia</taxon>
        <taxon>Tritrichomonadida</taxon>
        <taxon>Tritrichomonadidae</taxon>
        <taxon>Tritrichomonas</taxon>
    </lineage>
</organism>
<evidence type="ECO:0000313" key="4">
    <source>
        <dbReference type="EMBL" id="KAK8899843.1"/>
    </source>
</evidence>
<dbReference type="InterPro" id="IPR000719">
    <property type="entry name" value="Prot_kinase_dom"/>
</dbReference>
<feature type="compositionally biased region" description="Basic residues" evidence="2">
    <location>
        <begin position="342"/>
        <end position="354"/>
    </location>
</feature>
<dbReference type="InterPro" id="IPR001245">
    <property type="entry name" value="Ser-Thr/Tyr_kinase_cat_dom"/>
</dbReference>
<evidence type="ECO:0000256" key="1">
    <source>
        <dbReference type="PROSITE-ProRule" id="PRU10141"/>
    </source>
</evidence>
<feature type="domain" description="Protein kinase" evidence="3">
    <location>
        <begin position="13"/>
        <end position="285"/>
    </location>
</feature>
<dbReference type="Proteomes" id="UP001470230">
    <property type="component" value="Unassembled WGS sequence"/>
</dbReference>
<dbReference type="PROSITE" id="PS50011">
    <property type="entry name" value="PROTEIN_KINASE_DOM"/>
    <property type="match status" value="1"/>
</dbReference>
<dbReference type="Gene3D" id="1.10.510.10">
    <property type="entry name" value="Transferase(Phosphotransferase) domain 1"/>
    <property type="match status" value="1"/>
</dbReference>
<keyword evidence="5" id="KW-1185">Reference proteome</keyword>
<dbReference type="EMBL" id="JAPFFF010000001">
    <property type="protein sequence ID" value="KAK8899843.1"/>
    <property type="molecule type" value="Genomic_DNA"/>
</dbReference>
<dbReference type="InterPro" id="IPR051681">
    <property type="entry name" value="Ser/Thr_Kinases-Pseudokinases"/>
</dbReference>
<feature type="binding site" evidence="1">
    <location>
        <position position="42"/>
    </location>
    <ligand>
        <name>ATP</name>
        <dbReference type="ChEBI" id="CHEBI:30616"/>
    </ligand>
</feature>
<keyword evidence="1" id="KW-0067">ATP-binding</keyword>
<evidence type="ECO:0000259" key="3">
    <source>
        <dbReference type="PROSITE" id="PS50011"/>
    </source>
</evidence>
<dbReference type="PROSITE" id="PS00107">
    <property type="entry name" value="PROTEIN_KINASE_ATP"/>
    <property type="match status" value="1"/>
</dbReference>
<name>A0ABR2L919_9EUKA</name>
<dbReference type="InterPro" id="IPR017441">
    <property type="entry name" value="Protein_kinase_ATP_BS"/>
</dbReference>
<dbReference type="PANTHER" id="PTHR44329">
    <property type="entry name" value="SERINE/THREONINE-PROTEIN KINASE TNNI3K-RELATED"/>
    <property type="match status" value="1"/>
</dbReference>
<evidence type="ECO:0000256" key="2">
    <source>
        <dbReference type="SAM" id="MobiDB-lite"/>
    </source>
</evidence>
<dbReference type="SUPFAM" id="SSF56112">
    <property type="entry name" value="Protein kinase-like (PK-like)"/>
    <property type="match status" value="1"/>
</dbReference>
<reference evidence="4 5" key="1">
    <citation type="submission" date="2024-04" db="EMBL/GenBank/DDBJ databases">
        <title>Tritrichomonas musculus Genome.</title>
        <authorList>
            <person name="Alves-Ferreira E."/>
            <person name="Grigg M."/>
            <person name="Lorenzi H."/>
            <person name="Galac M."/>
        </authorList>
    </citation>
    <scope>NUCLEOTIDE SEQUENCE [LARGE SCALE GENOMIC DNA]</scope>
    <source>
        <strain evidence="4 5">EAF2021</strain>
    </source>
</reference>
<sequence length="354" mass="40112">MSLGKLCIDLSNYELGKEIGKGTFGTVYKSKDLRTGEDVAIKVINQILVTKKDQEVFLREIVIPGRIKSSGIVNMIGFRFPISGDEKKDEKGINNAVIVTEYIPNGSLKEINAKYLSSSDVLPNFGPTERAIIIFGVAAIMMKAHEAKIIHRDLTLGNVMLDENMFPKVGDFGCARFANNDTNKTLIVGTPISMAPEIMESEDYDQSIDVYSYGILLYLMFTNEIELDDGLPIRSTMNMMLRVQSGVRPKRPPNMPDFYWELATSCWSHAPKDRPTFSQIVHKFLENDKMLLDEKGKKTDLLKLHHYQNMMMMDESSGSHSDPNPAKKFHDTTTKPLTHSGKAFRKQKFNWHRH</sequence>
<dbReference type="InterPro" id="IPR011009">
    <property type="entry name" value="Kinase-like_dom_sf"/>
</dbReference>
<gene>
    <name evidence="4" type="ORF">M9Y10_002166</name>
</gene>
<dbReference type="PRINTS" id="PR00109">
    <property type="entry name" value="TYRKINASE"/>
</dbReference>
<dbReference type="PROSITE" id="PS00109">
    <property type="entry name" value="PROTEIN_KINASE_TYR"/>
    <property type="match status" value="1"/>
</dbReference>
<keyword evidence="1" id="KW-0547">Nucleotide-binding</keyword>
<proteinExistence type="predicted"/>
<evidence type="ECO:0000313" key="5">
    <source>
        <dbReference type="Proteomes" id="UP001470230"/>
    </source>
</evidence>
<comment type="caution">
    <text evidence="4">The sequence shown here is derived from an EMBL/GenBank/DDBJ whole genome shotgun (WGS) entry which is preliminary data.</text>
</comment>
<dbReference type="PANTHER" id="PTHR44329:SF214">
    <property type="entry name" value="PROTEIN KINASE DOMAIN-CONTAINING PROTEIN"/>
    <property type="match status" value="1"/>
</dbReference>
<protein>
    <recommendedName>
        <fullName evidence="3">Protein kinase domain-containing protein</fullName>
    </recommendedName>
</protein>
<feature type="region of interest" description="Disordered" evidence="2">
    <location>
        <begin position="314"/>
        <end position="354"/>
    </location>
</feature>